<keyword evidence="2" id="KW-0732">Signal</keyword>
<protein>
    <recommendedName>
        <fullName evidence="3">EF-hand domain-containing protein</fullName>
    </recommendedName>
</protein>
<dbReference type="EMBL" id="JH651384">
    <property type="protein sequence ID" value="EIJ35310.1"/>
    <property type="molecule type" value="Genomic_DNA"/>
</dbReference>
<dbReference type="RefSeq" id="WP_002709216.1">
    <property type="nucleotide sequence ID" value="NZ_JH651384.1"/>
</dbReference>
<feature type="signal peptide" evidence="2">
    <location>
        <begin position="1"/>
        <end position="28"/>
    </location>
</feature>
<feature type="domain" description="EF-hand" evidence="3">
    <location>
        <begin position="102"/>
        <end position="119"/>
    </location>
</feature>
<dbReference type="InterPro" id="IPR002048">
    <property type="entry name" value="EF_hand_dom"/>
</dbReference>
<name>A0A656HIU2_THINJ</name>
<proteinExistence type="predicted"/>
<dbReference type="OrthoDB" id="5570141at2"/>
<gene>
    <name evidence="4" type="ORF">Thini_2773</name>
</gene>
<evidence type="ECO:0000259" key="3">
    <source>
        <dbReference type="Pfam" id="PF13202"/>
    </source>
</evidence>
<evidence type="ECO:0000313" key="4">
    <source>
        <dbReference type="EMBL" id="EIJ35310.1"/>
    </source>
</evidence>
<feature type="domain" description="EF-hand" evidence="3">
    <location>
        <begin position="83"/>
        <end position="98"/>
    </location>
</feature>
<feature type="region of interest" description="Disordered" evidence="1">
    <location>
        <begin position="105"/>
        <end position="162"/>
    </location>
</feature>
<sequence precursor="true">MKSTTPLKLALGVTFTTGIALGAAQAIADNPFASSTLNSGYMQLADNDKAGEMKCGASMSKDGEGKCGAGMKSADGEDMKCPADANEDGMVTKEEFMTYHEKMFDEADASKDGSLDADERKALHSKMMEGKCGGKKEGTCGAAKTDDTSKPAAEEKPAEEKK</sequence>
<reference evidence="5" key="1">
    <citation type="journal article" date="2011" name="Stand. Genomic Sci.">
        <title>Genome sequence of the filamentous, gliding Thiothrix nivea neotype strain (JP2(T)).</title>
        <authorList>
            <person name="Lapidus A."/>
            <person name="Nolan M."/>
            <person name="Lucas S."/>
            <person name="Glavina Del Rio T."/>
            <person name="Tice H."/>
            <person name="Cheng J.F."/>
            <person name="Tapia R."/>
            <person name="Han C."/>
            <person name="Goodwin L."/>
            <person name="Pitluck S."/>
            <person name="Liolios K."/>
            <person name="Pagani I."/>
            <person name="Ivanova N."/>
            <person name="Huntemann M."/>
            <person name="Mavromatis K."/>
            <person name="Mikhailova N."/>
            <person name="Pati A."/>
            <person name="Chen A."/>
            <person name="Palaniappan K."/>
            <person name="Land M."/>
            <person name="Brambilla E.M."/>
            <person name="Rohde M."/>
            <person name="Abt B."/>
            <person name="Verbarg S."/>
            <person name="Goker M."/>
            <person name="Bristow J."/>
            <person name="Eisen J.A."/>
            <person name="Markowitz V."/>
            <person name="Hugenholtz P."/>
            <person name="Kyrpides N.C."/>
            <person name="Klenk H.P."/>
            <person name="Woyke T."/>
        </authorList>
    </citation>
    <scope>NUCLEOTIDE SEQUENCE [LARGE SCALE GENOMIC DNA]</scope>
    <source>
        <strain evidence="5">ATCC 35100 / DSM 5205 / JP2</strain>
    </source>
</reference>
<evidence type="ECO:0000313" key="5">
    <source>
        <dbReference type="Proteomes" id="UP000005317"/>
    </source>
</evidence>
<dbReference type="Gene3D" id="1.10.238.10">
    <property type="entry name" value="EF-hand"/>
    <property type="match status" value="1"/>
</dbReference>
<dbReference type="AlphaFoldDB" id="A0A656HIU2"/>
<keyword evidence="5" id="KW-1185">Reference proteome</keyword>
<dbReference type="InterPro" id="IPR011992">
    <property type="entry name" value="EF-hand-dom_pair"/>
</dbReference>
<dbReference type="Proteomes" id="UP000005317">
    <property type="component" value="Unassembled WGS sequence"/>
</dbReference>
<organism evidence="4 5">
    <name type="scientific">Thiothrix nivea (strain ATCC 35100 / DSM 5205 / JP2)</name>
    <dbReference type="NCBI Taxonomy" id="870187"/>
    <lineage>
        <taxon>Bacteria</taxon>
        <taxon>Pseudomonadati</taxon>
        <taxon>Pseudomonadota</taxon>
        <taxon>Gammaproteobacteria</taxon>
        <taxon>Thiotrichales</taxon>
        <taxon>Thiotrichaceae</taxon>
        <taxon>Thiothrix</taxon>
    </lineage>
</organism>
<dbReference type="Pfam" id="PF13202">
    <property type="entry name" value="EF-hand_5"/>
    <property type="match status" value="2"/>
</dbReference>
<dbReference type="GO" id="GO:0005509">
    <property type="term" value="F:calcium ion binding"/>
    <property type="evidence" value="ECO:0007669"/>
    <property type="project" value="InterPro"/>
</dbReference>
<feature type="chain" id="PRO_5024863929" description="EF-hand domain-containing protein" evidence="2">
    <location>
        <begin position="29"/>
        <end position="162"/>
    </location>
</feature>
<accession>A0A656HIU2</accession>
<evidence type="ECO:0000256" key="1">
    <source>
        <dbReference type="SAM" id="MobiDB-lite"/>
    </source>
</evidence>
<feature type="region of interest" description="Disordered" evidence="1">
    <location>
        <begin position="55"/>
        <end position="87"/>
    </location>
</feature>
<dbReference type="SUPFAM" id="SSF47473">
    <property type="entry name" value="EF-hand"/>
    <property type="match status" value="1"/>
</dbReference>
<evidence type="ECO:0000256" key="2">
    <source>
        <dbReference type="SAM" id="SignalP"/>
    </source>
</evidence>